<dbReference type="GO" id="GO:0046872">
    <property type="term" value="F:metal ion binding"/>
    <property type="evidence" value="ECO:0007669"/>
    <property type="project" value="UniProtKB-KW"/>
</dbReference>
<evidence type="ECO:0000313" key="5">
    <source>
        <dbReference type="EMBL" id="PQO25342.1"/>
    </source>
</evidence>
<dbReference type="RefSeq" id="WP_105359462.1">
    <property type="nucleotide sequence ID" value="NZ_PUIA01000085.1"/>
</dbReference>
<dbReference type="PANTHER" id="PTHR43270">
    <property type="entry name" value="BETA-ALA-HIS DIPEPTIDASE"/>
    <property type="match status" value="1"/>
</dbReference>
<proteinExistence type="predicted"/>
<protein>
    <submittedName>
        <fullName evidence="5">Dipeptidase</fullName>
    </submittedName>
</protein>
<evidence type="ECO:0000259" key="4">
    <source>
        <dbReference type="Pfam" id="PF07687"/>
    </source>
</evidence>
<sequence>MPDLKTFIDENRGNFVESLKELLRIPSVSTDSRHKEDVKTAADWVAARFKELNFETKVIPTKGHPIVYAESPPVPGKPVALVYGHYDVQPPEPLDLWVTPPFEPTERDGNLVARGATDDKGQMLTHVFGATAWMKSVGELPIQVKFLIEGEEEIGSANLAPFIEENKELLANDVVVISDSSQFAPGQPAITYGLKGIAYFELKLVGPNRDLHSGSFGGSVRNPANALCAMLNTLIDEHGWIHIPGFYDDVKPMSGDERENFAELPFNEEKFKEQLGIDDVHGEEGYTTLERRWARPTLDINGLTSGYQGEGAKTVLPSEASAKFSCRLVPDQCPHKIGKALREHLEKICPTGIKMEFKEHHGSPGFVVATDSPYIKAASDAIEQGFGAAPVLIREGGSIPIVANFAQQLGSDVLLLGWGLDDDNTHSPNEKFNLADFQRGIAASAQLWAELAKIDM</sequence>
<dbReference type="Gene3D" id="3.30.70.360">
    <property type="match status" value="1"/>
</dbReference>
<dbReference type="NCBIfam" id="NF006053">
    <property type="entry name" value="PRK08201.1"/>
    <property type="match status" value="1"/>
</dbReference>
<accession>A0A2S8EZL4</accession>
<evidence type="ECO:0000313" key="6">
    <source>
        <dbReference type="Proteomes" id="UP000240009"/>
    </source>
</evidence>
<keyword evidence="2" id="KW-0479">Metal-binding</keyword>
<reference evidence="5 6" key="1">
    <citation type="submission" date="2018-02" db="EMBL/GenBank/DDBJ databases">
        <title>Comparative genomes isolates from brazilian mangrove.</title>
        <authorList>
            <person name="Araujo J.E."/>
            <person name="Taketani R.G."/>
            <person name="Silva M.C.P."/>
            <person name="Loureco M.V."/>
            <person name="Andreote F.D."/>
        </authorList>
    </citation>
    <scope>NUCLEOTIDE SEQUENCE [LARGE SCALE GENOMIC DNA]</scope>
    <source>
        <strain evidence="5 6">HEX-2 MGV</strain>
    </source>
</reference>
<gene>
    <name evidence="5" type="ORF">C5Y96_25965</name>
</gene>
<dbReference type="Pfam" id="PF01546">
    <property type="entry name" value="Peptidase_M20"/>
    <property type="match status" value="1"/>
</dbReference>
<dbReference type="PANTHER" id="PTHR43270:SF12">
    <property type="entry name" value="SUCCINYL-DIAMINOPIMELATE DESUCCINYLASE"/>
    <property type="match status" value="1"/>
</dbReference>
<dbReference type="GO" id="GO:0006508">
    <property type="term" value="P:proteolysis"/>
    <property type="evidence" value="ECO:0007669"/>
    <property type="project" value="UniProtKB-KW"/>
</dbReference>
<dbReference type="GO" id="GO:0008233">
    <property type="term" value="F:peptidase activity"/>
    <property type="evidence" value="ECO:0007669"/>
    <property type="project" value="UniProtKB-KW"/>
</dbReference>
<evidence type="ECO:0000256" key="3">
    <source>
        <dbReference type="ARBA" id="ARBA00022801"/>
    </source>
</evidence>
<dbReference type="InterPro" id="IPR002933">
    <property type="entry name" value="Peptidase_M20"/>
</dbReference>
<organism evidence="5 6">
    <name type="scientific">Blastopirellula marina</name>
    <dbReference type="NCBI Taxonomy" id="124"/>
    <lineage>
        <taxon>Bacteria</taxon>
        <taxon>Pseudomonadati</taxon>
        <taxon>Planctomycetota</taxon>
        <taxon>Planctomycetia</taxon>
        <taxon>Pirellulales</taxon>
        <taxon>Pirellulaceae</taxon>
        <taxon>Blastopirellula</taxon>
    </lineage>
</organism>
<dbReference type="InterPro" id="IPR011650">
    <property type="entry name" value="Peptidase_M20_dimer"/>
</dbReference>
<dbReference type="InterPro" id="IPR051458">
    <property type="entry name" value="Cyt/Met_Dipeptidase"/>
</dbReference>
<dbReference type="Proteomes" id="UP000240009">
    <property type="component" value="Unassembled WGS sequence"/>
</dbReference>
<dbReference type="AlphaFoldDB" id="A0A2S8EZL4"/>
<evidence type="ECO:0000256" key="2">
    <source>
        <dbReference type="ARBA" id="ARBA00022723"/>
    </source>
</evidence>
<feature type="domain" description="Peptidase M20 dimerisation" evidence="4">
    <location>
        <begin position="192"/>
        <end position="350"/>
    </location>
</feature>
<dbReference type="EMBL" id="PUIA01000085">
    <property type="protein sequence ID" value="PQO25342.1"/>
    <property type="molecule type" value="Genomic_DNA"/>
</dbReference>
<dbReference type="OrthoDB" id="9761532at2"/>
<name>A0A2S8EZL4_9BACT</name>
<evidence type="ECO:0000256" key="1">
    <source>
        <dbReference type="ARBA" id="ARBA00022670"/>
    </source>
</evidence>
<dbReference type="SUPFAM" id="SSF53187">
    <property type="entry name" value="Zn-dependent exopeptidases"/>
    <property type="match status" value="1"/>
</dbReference>
<keyword evidence="3" id="KW-0378">Hydrolase</keyword>
<comment type="caution">
    <text evidence="5">The sequence shown here is derived from an EMBL/GenBank/DDBJ whole genome shotgun (WGS) entry which is preliminary data.</text>
</comment>
<dbReference type="Gene3D" id="3.40.630.10">
    <property type="entry name" value="Zn peptidases"/>
    <property type="match status" value="1"/>
</dbReference>
<keyword evidence="1" id="KW-0645">Protease</keyword>
<dbReference type="NCBIfam" id="NF005914">
    <property type="entry name" value="PRK07907.1"/>
    <property type="match status" value="1"/>
</dbReference>
<dbReference type="NCBIfam" id="NF006579">
    <property type="entry name" value="PRK09104.1"/>
    <property type="match status" value="1"/>
</dbReference>
<dbReference type="Pfam" id="PF07687">
    <property type="entry name" value="M20_dimer"/>
    <property type="match status" value="1"/>
</dbReference>
<dbReference type="CDD" id="cd05680">
    <property type="entry name" value="M20_dipept_like"/>
    <property type="match status" value="1"/>
</dbReference>